<organism evidence="3 4">
    <name type="scientific">Paenibacillus soyae</name>
    <dbReference type="NCBI Taxonomy" id="2969249"/>
    <lineage>
        <taxon>Bacteria</taxon>
        <taxon>Bacillati</taxon>
        <taxon>Bacillota</taxon>
        <taxon>Bacilli</taxon>
        <taxon>Bacillales</taxon>
        <taxon>Paenibacillaceae</taxon>
        <taxon>Paenibacillus</taxon>
    </lineage>
</organism>
<dbReference type="InterPro" id="IPR004839">
    <property type="entry name" value="Aminotransferase_I/II_large"/>
</dbReference>
<dbReference type="GO" id="GO:0030170">
    <property type="term" value="F:pyridoxal phosphate binding"/>
    <property type="evidence" value="ECO:0007669"/>
    <property type="project" value="InterPro"/>
</dbReference>
<dbReference type="Gene3D" id="3.40.640.10">
    <property type="entry name" value="Type I PLP-dependent aspartate aminotransferase-like (Major domain)"/>
    <property type="match status" value="1"/>
</dbReference>
<reference evidence="3" key="1">
    <citation type="submission" date="2022-08" db="EMBL/GenBank/DDBJ databases">
        <title>The genomic sequence of strain Paenibacillus sp. SCIV0701.</title>
        <authorList>
            <person name="Zhao H."/>
        </authorList>
    </citation>
    <scope>NUCLEOTIDE SEQUENCE</scope>
    <source>
        <strain evidence="3">SCIV0701</strain>
    </source>
</reference>
<dbReference type="Proteomes" id="UP001141950">
    <property type="component" value="Unassembled WGS sequence"/>
</dbReference>
<dbReference type="AlphaFoldDB" id="A0A9X2S6S4"/>
<feature type="domain" description="Aminotransferase class I/classII large" evidence="2">
    <location>
        <begin position="59"/>
        <end position="370"/>
    </location>
</feature>
<proteinExistence type="inferred from homology"/>
<dbReference type="Gene3D" id="3.90.1150.10">
    <property type="entry name" value="Aspartate Aminotransferase, domain 1"/>
    <property type="match status" value="1"/>
</dbReference>
<protein>
    <recommendedName>
        <fullName evidence="1">Aminotransferase</fullName>
        <ecNumber evidence="1">2.6.1.-</ecNumber>
    </recommendedName>
</protein>
<dbReference type="GO" id="GO:0008483">
    <property type="term" value="F:transaminase activity"/>
    <property type="evidence" value="ECO:0007669"/>
    <property type="project" value="UniProtKB-KW"/>
</dbReference>
<comment type="caution">
    <text evidence="3">The sequence shown here is derived from an EMBL/GenBank/DDBJ whole genome shotgun (WGS) entry which is preliminary data.</text>
</comment>
<keyword evidence="4" id="KW-1185">Reference proteome</keyword>
<accession>A0A9X2S6S4</accession>
<dbReference type="InterPro" id="IPR015421">
    <property type="entry name" value="PyrdxlP-dep_Trfase_major"/>
</dbReference>
<evidence type="ECO:0000256" key="1">
    <source>
        <dbReference type="RuleBase" id="RU000481"/>
    </source>
</evidence>
<keyword evidence="1" id="KW-0808">Transferase</keyword>
<dbReference type="CDD" id="cd00609">
    <property type="entry name" value="AAT_like"/>
    <property type="match status" value="1"/>
</dbReference>
<gene>
    <name evidence="3" type="ORF">NQZ67_00170</name>
</gene>
<sequence length="386" mass="42152">MKMQIEPFALEKWQNKHGKQARFNLADTCADCMTLEKLLSLGSASHEGQLAELLELKLTYGEIQGSPELRRLVAKRYAGLTADGIIMMNGAAAANALVMHTLLVPGDRVVSFHPTYQQLHAFPTSLGAEVVLVPLRPKNRFQPDMEELRRAVTPRTKLILLNNPNNPTGTLLDKPMLDSIVAIARSCGAYILSDEICMDLPADERSDSISSIADLYERGIATSSLSKAMSLAALRIGWIACHDRDIISQCMKMRDYTTIGCGALTDRLAAMALARHDSILAHSRQLLRTNLDLLKKWSAEEETISFIPPQGGTSALLRLPSIEGSEAYCKQLLTETGVLLVPGSCFGLEGYVRIGCAMNPDVLRQGLERISDFQEKNSSTAGAGVP</sequence>
<dbReference type="PANTHER" id="PTHR43510">
    <property type="entry name" value="AMINOTRANSFERASE FUNCTION, HYPOTHETICAL (EUROFUNG)"/>
    <property type="match status" value="1"/>
</dbReference>
<keyword evidence="1 3" id="KW-0032">Aminotransferase</keyword>
<dbReference type="InterPro" id="IPR015424">
    <property type="entry name" value="PyrdxlP-dep_Trfase"/>
</dbReference>
<dbReference type="InterPro" id="IPR015422">
    <property type="entry name" value="PyrdxlP-dep_Trfase_small"/>
</dbReference>
<evidence type="ECO:0000259" key="2">
    <source>
        <dbReference type="Pfam" id="PF00155"/>
    </source>
</evidence>
<dbReference type="Pfam" id="PF00155">
    <property type="entry name" value="Aminotran_1_2"/>
    <property type="match status" value="1"/>
</dbReference>
<dbReference type="PROSITE" id="PS00105">
    <property type="entry name" value="AA_TRANSFER_CLASS_1"/>
    <property type="match status" value="1"/>
</dbReference>
<evidence type="ECO:0000313" key="3">
    <source>
        <dbReference type="EMBL" id="MCR2802280.1"/>
    </source>
</evidence>
<name>A0A9X2S6S4_9BACL</name>
<dbReference type="EMBL" id="JANIPJ010000001">
    <property type="protein sequence ID" value="MCR2802280.1"/>
    <property type="molecule type" value="Genomic_DNA"/>
</dbReference>
<dbReference type="InterPro" id="IPR004838">
    <property type="entry name" value="NHTrfase_class1_PyrdxlP-BS"/>
</dbReference>
<comment type="cofactor">
    <cofactor evidence="1">
        <name>pyridoxal 5'-phosphate</name>
        <dbReference type="ChEBI" id="CHEBI:597326"/>
    </cofactor>
</comment>
<comment type="similarity">
    <text evidence="1">Belongs to the class-I pyridoxal-phosphate-dependent aminotransferase family.</text>
</comment>
<dbReference type="SUPFAM" id="SSF53383">
    <property type="entry name" value="PLP-dependent transferases"/>
    <property type="match status" value="1"/>
</dbReference>
<dbReference type="RefSeq" id="WP_257441756.1">
    <property type="nucleotide sequence ID" value="NZ_JANIPJ010000001.1"/>
</dbReference>
<dbReference type="EC" id="2.6.1.-" evidence="1"/>
<dbReference type="PANTHER" id="PTHR43510:SF1">
    <property type="entry name" value="AMINOTRANSFERASE FUNCTION, HYPOTHETICAL (EUROFUNG)"/>
    <property type="match status" value="1"/>
</dbReference>
<evidence type="ECO:0000313" key="4">
    <source>
        <dbReference type="Proteomes" id="UP001141950"/>
    </source>
</evidence>